<comment type="caution">
    <text evidence="1">The sequence shown here is derived from an EMBL/GenBank/DDBJ whole genome shotgun (WGS) entry which is preliminary data.</text>
</comment>
<keyword evidence="2" id="KW-1185">Reference proteome</keyword>
<sequence length="61" mass="7131">MAAWKRKGRLQQYDDRIVNDMHKRDYDKALAEAIFDIREARKHPEQAVSGQYSGKTLSHLS</sequence>
<gene>
    <name evidence="1" type="ORF">AWB67_07401</name>
</gene>
<dbReference type="AlphaFoldDB" id="A0A158L1Y2"/>
<dbReference type="EMBL" id="FCOL02000331">
    <property type="protein sequence ID" value="SAL87394.1"/>
    <property type="molecule type" value="Genomic_DNA"/>
</dbReference>
<proteinExistence type="predicted"/>
<accession>A0A158L1Y2</accession>
<dbReference type="Proteomes" id="UP000054925">
    <property type="component" value="Unassembled WGS sequence"/>
</dbReference>
<evidence type="ECO:0000313" key="2">
    <source>
        <dbReference type="Proteomes" id="UP000054925"/>
    </source>
</evidence>
<organism evidence="1 2">
    <name type="scientific">Caballeronia terrestris</name>
    <dbReference type="NCBI Taxonomy" id="1226301"/>
    <lineage>
        <taxon>Bacteria</taxon>
        <taxon>Pseudomonadati</taxon>
        <taxon>Pseudomonadota</taxon>
        <taxon>Betaproteobacteria</taxon>
        <taxon>Burkholderiales</taxon>
        <taxon>Burkholderiaceae</taxon>
        <taxon>Caballeronia</taxon>
    </lineage>
</organism>
<reference evidence="1" key="1">
    <citation type="submission" date="2016-01" db="EMBL/GenBank/DDBJ databases">
        <authorList>
            <person name="Peeters C."/>
        </authorList>
    </citation>
    <scope>NUCLEOTIDE SEQUENCE [LARGE SCALE GENOMIC DNA]</scope>
    <source>
        <strain evidence="1">LMG 22937</strain>
    </source>
</reference>
<protein>
    <submittedName>
        <fullName evidence="1">DNA polymerase</fullName>
    </submittedName>
</protein>
<name>A0A158L1Y2_9BURK</name>
<dbReference type="RefSeq" id="WP_087660778.1">
    <property type="nucleotide sequence ID" value="NZ_FCOL02000331.1"/>
</dbReference>
<evidence type="ECO:0000313" key="1">
    <source>
        <dbReference type="EMBL" id="SAL87394.1"/>
    </source>
</evidence>